<evidence type="ECO:0000256" key="5">
    <source>
        <dbReference type="PIRSR" id="PIRSR000149-4"/>
    </source>
</evidence>
<evidence type="ECO:0000256" key="1">
    <source>
        <dbReference type="ARBA" id="ARBA00023002"/>
    </source>
</evidence>
<evidence type="ECO:0000259" key="7">
    <source>
        <dbReference type="SMART" id="SM00846"/>
    </source>
</evidence>
<dbReference type="InterPro" id="IPR020829">
    <property type="entry name" value="GlycerAld_3-P_DH_cat"/>
</dbReference>
<feature type="binding site" evidence="4">
    <location>
        <position position="33"/>
    </location>
    <ligand>
        <name>NAD(+)</name>
        <dbReference type="ChEBI" id="CHEBI:57540"/>
    </ligand>
</feature>
<feature type="site" description="Activates thiol group during catalysis" evidence="5">
    <location>
        <position position="178"/>
    </location>
</feature>
<feature type="binding site" evidence="3">
    <location>
        <position position="181"/>
    </location>
    <ligand>
        <name>D-glyceraldehyde 3-phosphate</name>
        <dbReference type="ChEBI" id="CHEBI:59776"/>
    </ligand>
</feature>
<keyword evidence="4" id="KW-0520">NAD</keyword>
<keyword evidence="1" id="KW-0560">Oxidoreductase</keyword>
<evidence type="ECO:0000256" key="3">
    <source>
        <dbReference type="PIRSR" id="PIRSR000149-2"/>
    </source>
</evidence>
<dbReference type="STRING" id="1801726.A3H02_00430"/>
<dbReference type="CDD" id="cd05214">
    <property type="entry name" value="GAPDH_I_N"/>
    <property type="match status" value="1"/>
</dbReference>
<dbReference type="Pfam" id="PF00044">
    <property type="entry name" value="Gp_dh_N"/>
    <property type="match status" value="1"/>
</dbReference>
<name>A0A1G2F2Y4_9BACT</name>
<accession>A0A1G2F2Y4</accession>
<proteinExistence type="inferred from homology"/>
<dbReference type="PRINTS" id="PR00078">
    <property type="entry name" value="G3PDHDRGNASE"/>
</dbReference>
<organism evidence="8 9">
    <name type="scientific">Candidatus Niyogibacteria bacterium RIFCSPLOWO2_12_FULL_41_13</name>
    <dbReference type="NCBI Taxonomy" id="1801726"/>
    <lineage>
        <taxon>Bacteria</taxon>
        <taxon>Candidatus Niyogiibacteriota</taxon>
    </lineage>
</organism>
<dbReference type="InterPro" id="IPR036291">
    <property type="entry name" value="NAD(P)-bd_dom_sf"/>
</dbReference>
<feature type="binding site" evidence="3">
    <location>
        <begin position="150"/>
        <end position="152"/>
    </location>
    <ligand>
        <name>D-glyceraldehyde 3-phosphate</name>
        <dbReference type="ChEBI" id="CHEBI:59776"/>
    </ligand>
</feature>
<dbReference type="Pfam" id="PF02800">
    <property type="entry name" value="Gp_dh_C"/>
    <property type="match status" value="1"/>
</dbReference>
<feature type="binding site" evidence="4">
    <location>
        <position position="319"/>
    </location>
    <ligand>
        <name>NAD(+)</name>
        <dbReference type="ChEBI" id="CHEBI:57540"/>
    </ligand>
</feature>
<evidence type="ECO:0000313" key="8">
    <source>
        <dbReference type="EMBL" id="OGZ31948.1"/>
    </source>
</evidence>
<feature type="active site" description="Nucleophile" evidence="2">
    <location>
        <position position="151"/>
    </location>
</feature>
<comment type="similarity">
    <text evidence="6">Belongs to the glyceraldehyde-3-phosphate dehydrogenase family.</text>
</comment>
<feature type="binding site" evidence="3">
    <location>
        <position position="236"/>
    </location>
    <ligand>
        <name>D-glyceraldehyde 3-phosphate</name>
        <dbReference type="ChEBI" id="CHEBI:59776"/>
    </ligand>
</feature>
<dbReference type="FunFam" id="3.40.50.720:FF:000001">
    <property type="entry name" value="Glyceraldehyde-3-phosphate dehydrogenase"/>
    <property type="match status" value="1"/>
</dbReference>
<feature type="domain" description="Glyceraldehyde 3-phosphate dehydrogenase NAD(P) binding" evidence="7">
    <location>
        <begin position="2"/>
        <end position="151"/>
    </location>
</feature>
<dbReference type="PANTHER" id="PTHR43148">
    <property type="entry name" value="GLYCERALDEHYDE-3-PHOSPHATE DEHYDROGENASE 2"/>
    <property type="match status" value="1"/>
</dbReference>
<evidence type="ECO:0000256" key="4">
    <source>
        <dbReference type="PIRSR" id="PIRSR000149-3"/>
    </source>
</evidence>
<comment type="caution">
    <text evidence="8">The sequence shown here is derived from an EMBL/GenBank/DDBJ whole genome shotgun (WGS) entry which is preliminary data.</text>
</comment>
<gene>
    <name evidence="8" type="ORF">A3H02_00430</name>
</gene>
<dbReference type="SMART" id="SM00846">
    <property type="entry name" value="Gp_dh_N"/>
    <property type="match status" value="1"/>
</dbReference>
<dbReference type="SUPFAM" id="SSF51735">
    <property type="entry name" value="NAD(P)-binding Rossmann-fold domains"/>
    <property type="match status" value="1"/>
</dbReference>
<feature type="binding site" evidence="4">
    <location>
        <position position="119"/>
    </location>
    <ligand>
        <name>NAD(+)</name>
        <dbReference type="ChEBI" id="CHEBI:57540"/>
    </ligand>
</feature>
<evidence type="ECO:0000313" key="9">
    <source>
        <dbReference type="Proteomes" id="UP000176787"/>
    </source>
</evidence>
<dbReference type="Proteomes" id="UP000176787">
    <property type="component" value="Unassembled WGS sequence"/>
</dbReference>
<dbReference type="Gene3D" id="3.30.360.10">
    <property type="entry name" value="Dihydrodipicolinate Reductase, domain 2"/>
    <property type="match status" value="1"/>
</dbReference>
<evidence type="ECO:0000256" key="2">
    <source>
        <dbReference type="PIRSR" id="PIRSR000149-1"/>
    </source>
</evidence>
<dbReference type="GO" id="GO:0016620">
    <property type="term" value="F:oxidoreductase activity, acting on the aldehyde or oxo group of donors, NAD or NADP as acceptor"/>
    <property type="evidence" value="ECO:0007669"/>
    <property type="project" value="InterPro"/>
</dbReference>
<reference evidence="8 9" key="1">
    <citation type="journal article" date="2016" name="Nat. Commun.">
        <title>Thousands of microbial genomes shed light on interconnected biogeochemical processes in an aquifer system.</title>
        <authorList>
            <person name="Anantharaman K."/>
            <person name="Brown C.T."/>
            <person name="Hug L.A."/>
            <person name="Sharon I."/>
            <person name="Castelle C.J."/>
            <person name="Probst A.J."/>
            <person name="Thomas B.C."/>
            <person name="Singh A."/>
            <person name="Wilkins M.J."/>
            <person name="Karaoz U."/>
            <person name="Brodie E.L."/>
            <person name="Williams K.H."/>
            <person name="Hubbard S.S."/>
            <person name="Banfield J.F."/>
        </authorList>
    </citation>
    <scope>NUCLEOTIDE SEQUENCE [LARGE SCALE GENOMIC DNA]</scope>
</reference>
<dbReference type="InterPro" id="IPR020828">
    <property type="entry name" value="GlycerAld_3-P_DH_NAD(P)-bd"/>
</dbReference>
<keyword evidence="4" id="KW-0547">Nucleotide-binding</keyword>
<dbReference type="GO" id="GO:0051287">
    <property type="term" value="F:NAD binding"/>
    <property type="evidence" value="ECO:0007669"/>
    <property type="project" value="InterPro"/>
</dbReference>
<feature type="binding site" evidence="3">
    <location>
        <begin position="213"/>
        <end position="214"/>
    </location>
    <ligand>
        <name>D-glyceraldehyde 3-phosphate</name>
        <dbReference type="ChEBI" id="CHEBI:59776"/>
    </ligand>
</feature>
<dbReference type="Gene3D" id="3.40.50.720">
    <property type="entry name" value="NAD(P)-binding Rossmann-like Domain"/>
    <property type="match status" value="1"/>
</dbReference>
<feature type="binding site" evidence="4">
    <location>
        <begin position="11"/>
        <end position="12"/>
    </location>
    <ligand>
        <name>NAD(+)</name>
        <dbReference type="ChEBI" id="CHEBI:57540"/>
    </ligand>
</feature>
<evidence type="ECO:0000256" key="6">
    <source>
        <dbReference type="RuleBase" id="RU000397"/>
    </source>
</evidence>
<sequence length="338" mass="36911">MPKIAINGFGRIGRQFFKVAFGSPEIEIVAINDLGSLENLAYLLEFDTVYSRYDKKIEIGKKELIVDGKPIRFLNETNPGLLPWKDLGIDIVVESTGRFASYDKAKVHLDAGAKRVVITAPAQDEEETITATPNVNEKALARSKISSNASCTTNAVTPVAAIMMKNPGIKYSLLNTVHGITAEQSLVDGPTPPLHEDFRRGRAAFGNLVPTTTGAAIAAAKAIPGMKDKFDGIALRAPVLAGSILDFTFLALRKTSAEEINNIFIEEAKKPEWKGIMTVTDKPIVSSDILRNPHGAIIDLDLTRVVGNELVKVMSWYDNEWGYANMLLKHILSLIPLL</sequence>
<dbReference type="PIRSF" id="PIRSF000149">
    <property type="entry name" value="GAP_DH"/>
    <property type="match status" value="1"/>
</dbReference>
<dbReference type="SUPFAM" id="SSF55347">
    <property type="entry name" value="Glyceraldehyde-3-phosphate dehydrogenase-like, C-terminal domain"/>
    <property type="match status" value="1"/>
</dbReference>
<protein>
    <submittedName>
        <fullName evidence="8">Type I glyceraldehyde-3-phosphate dehydrogenase</fullName>
    </submittedName>
</protein>
<dbReference type="AlphaFoldDB" id="A0A1G2F2Y4"/>
<dbReference type="EMBL" id="MHMS01000018">
    <property type="protein sequence ID" value="OGZ31948.1"/>
    <property type="molecule type" value="Genomic_DNA"/>
</dbReference>
<dbReference type="InterPro" id="IPR020831">
    <property type="entry name" value="GlycerAld/Erythrose_P_DH"/>
</dbReference>